<dbReference type="PROSITE" id="PS51257">
    <property type="entry name" value="PROKAR_LIPOPROTEIN"/>
    <property type="match status" value="1"/>
</dbReference>
<dbReference type="OrthoDB" id="6267264at2"/>
<protein>
    <submittedName>
        <fullName evidence="2">Uncharacterized protein</fullName>
    </submittedName>
</protein>
<feature type="signal peptide" evidence="1">
    <location>
        <begin position="1"/>
        <end position="19"/>
    </location>
</feature>
<dbReference type="EMBL" id="LMXU01000001">
    <property type="protein sequence ID" value="KWU02676.1"/>
    <property type="molecule type" value="Genomic_DNA"/>
</dbReference>
<sequence>MKRTALTLLILATSCAAMAQNVPSMDQQKVDNDMLQMADVQQEAALIIVEEGLDYVAIDYIGQWVKVNNYVTHKEAKQRQLQKSTKKYIYSQTGETLESIEQRIAEHIQADQPKYFSVDVYRNYHGDSGDFNYLARVIEYI</sequence>
<accession>A0A120DHN2</accession>
<evidence type="ECO:0000313" key="2">
    <source>
        <dbReference type="EMBL" id="KWU02676.1"/>
    </source>
</evidence>
<evidence type="ECO:0000313" key="3">
    <source>
        <dbReference type="Proteomes" id="UP000057389"/>
    </source>
</evidence>
<dbReference type="Proteomes" id="UP000057389">
    <property type="component" value="Unassembled WGS sequence"/>
</dbReference>
<comment type="caution">
    <text evidence="2">The sequence shown here is derived from an EMBL/GenBank/DDBJ whole genome shotgun (WGS) entry which is preliminary data.</text>
</comment>
<keyword evidence="3" id="KW-1185">Reference proteome</keyword>
<reference evidence="2 3" key="1">
    <citation type="submission" date="2015-11" db="EMBL/GenBank/DDBJ databases">
        <title>Draft WGS of Vibrio toranzoniae.</title>
        <authorList>
            <person name="Lasa A."/>
            <person name="Romalde J.L."/>
        </authorList>
    </citation>
    <scope>NUCLEOTIDE SEQUENCE [LARGE SCALE GENOMIC DNA]</scope>
    <source>
        <strain evidence="2 3">Vb 10.8</strain>
    </source>
</reference>
<proteinExistence type="predicted"/>
<organism evidence="2 3">
    <name type="scientific">Vibrio toranzoniae</name>
    <dbReference type="NCBI Taxonomy" id="1194427"/>
    <lineage>
        <taxon>Bacteria</taxon>
        <taxon>Pseudomonadati</taxon>
        <taxon>Pseudomonadota</taxon>
        <taxon>Gammaproteobacteria</taxon>
        <taxon>Vibrionales</taxon>
        <taxon>Vibrionaceae</taxon>
        <taxon>Vibrio</taxon>
    </lineage>
</organism>
<keyword evidence="1" id="KW-0732">Signal</keyword>
<evidence type="ECO:0000256" key="1">
    <source>
        <dbReference type="SAM" id="SignalP"/>
    </source>
</evidence>
<name>A0A120DHN2_9VIBR</name>
<dbReference type="AlphaFoldDB" id="A0A120DHN2"/>
<feature type="chain" id="PRO_5007164433" evidence="1">
    <location>
        <begin position="20"/>
        <end position="141"/>
    </location>
</feature>
<gene>
    <name evidence="2" type="ORF">APQ14_18350</name>
</gene>